<evidence type="ECO:0000313" key="2">
    <source>
        <dbReference type="Proteomes" id="UP000814140"/>
    </source>
</evidence>
<proteinExistence type="predicted"/>
<accession>A0ACB8SM49</accession>
<comment type="caution">
    <text evidence="1">The sequence shown here is derived from an EMBL/GenBank/DDBJ whole genome shotgun (WGS) entry which is preliminary data.</text>
</comment>
<reference evidence="1" key="2">
    <citation type="journal article" date="2022" name="New Phytol.">
        <title>Evolutionary transition to the ectomycorrhizal habit in the genomes of a hyperdiverse lineage of mushroom-forming fungi.</title>
        <authorList>
            <person name="Looney B."/>
            <person name="Miyauchi S."/>
            <person name="Morin E."/>
            <person name="Drula E."/>
            <person name="Courty P.E."/>
            <person name="Kohler A."/>
            <person name="Kuo A."/>
            <person name="LaButti K."/>
            <person name="Pangilinan J."/>
            <person name="Lipzen A."/>
            <person name="Riley R."/>
            <person name="Andreopoulos W."/>
            <person name="He G."/>
            <person name="Johnson J."/>
            <person name="Nolan M."/>
            <person name="Tritt A."/>
            <person name="Barry K.W."/>
            <person name="Grigoriev I.V."/>
            <person name="Nagy L.G."/>
            <person name="Hibbett D."/>
            <person name="Henrissat B."/>
            <person name="Matheny P.B."/>
            <person name="Labbe J."/>
            <person name="Martin F.M."/>
        </authorList>
    </citation>
    <scope>NUCLEOTIDE SEQUENCE</scope>
    <source>
        <strain evidence="1">HHB10654</strain>
    </source>
</reference>
<keyword evidence="2" id="KW-1185">Reference proteome</keyword>
<dbReference type="EMBL" id="MU277244">
    <property type="protein sequence ID" value="KAI0057654.1"/>
    <property type="molecule type" value="Genomic_DNA"/>
</dbReference>
<protein>
    <submittedName>
        <fullName evidence="1">Uncharacterized protein</fullName>
    </submittedName>
</protein>
<name>A0ACB8SM49_9AGAM</name>
<reference evidence="1" key="1">
    <citation type="submission" date="2021-03" db="EMBL/GenBank/DDBJ databases">
        <authorList>
            <consortium name="DOE Joint Genome Institute"/>
            <person name="Ahrendt S."/>
            <person name="Looney B.P."/>
            <person name="Miyauchi S."/>
            <person name="Morin E."/>
            <person name="Drula E."/>
            <person name="Courty P.E."/>
            <person name="Chicoki N."/>
            <person name="Fauchery L."/>
            <person name="Kohler A."/>
            <person name="Kuo A."/>
            <person name="Labutti K."/>
            <person name="Pangilinan J."/>
            <person name="Lipzen A."/>
            <person name="Riley R."/>
            <person name="Andreopoulos W."/>
            <person name="He G."/>
            <person name="Johnson J."/>
            <person name="Barry K.W."/>
            <person name="Grigoriev I.V."/>
            <person name="Nagy L."/>
            <person name="Hibbett D."/>
            <person name="Henrissat B."/>
            <person name="Matheny P.B."/>
            <person name="Labbe J."/>
            <person name="Martin F."/>
        </authorList>
    </citation>
    <scope>NUCLEOTIDE SEQUENCE</scope>
    <source>
        <strain evidence="1">HHB10654</strain>
    </source>
</reference>
<dbReference type="Proteomes" id="UP000814140">
    <property type="component" value="Unassembled WGS sequence"/>
</dbReference>
<organism evidence="1 2">
    <name type="scientific">Artomyces pyxidatus</name>
    <dbReference type="NCBI Taxonomy" id="48021"/>
    <lineage>
        <taxon>Eukaryota</taxon>
        <taxon>Fungi</taxon>
        <taxon>Dikarya</taxon>
        <taxon>Basidiomycota</taxon>
        <taxon>Agaricomycotina</taxon>
        <taxon>Agaricomycetes</taxon>
        <taxon>Russulales</taxon>
        <taxon>Auriscalpiaceae</taxon>
        <taxon>Artomyces</taxon>
    </lineage>
</organism>
<sequence>MKSPCIHPRLSIDSTRSNALLLPQSEPFQSSTDSSPPSARAPSTIWARASLLTPRICTPISASIEDDEDYPGSPISILTSSDQILNAWEHRRDMIWEHQGHQKIREGERILREKDGRYELARVEEYLGRDRNIAYYCLEHNDDLFHGLGFLEVPVHLAVVPLHRYRRSLWLYQSDDAFEDAIAAMKNPHAIYRSAISSSVAAIVRNLKISSQAEVRRAIRVQRREEEVVHTA</sequence>
<evidence type="ECO:0000313" key="1">
    <source>
        <dbReference type="EMBL" id="KAI0057654.1"/>
    </source>
</evidence>
<gene>
    <name evidence="1" type="ORF">BV25DRAFT_1919975</name>
</gene>